<dbReference type="RefSeq" id="WP_032991145.1">
    <property type="nucleotide sequence ID" value="NZ_CP101591.1"/>
</dbReference>
<accession>A0A9Q4SZ78</accession>
<evidence type="ECO:0000313" key="1">
    <source>
        <dbReference type="EMBL" id="NCH87066.1"/>
    </source>
</evidence>
<dbReference type="GeneID" id="45667822"/>
<dbReference type="Proteomes" id="UP000778262">
    <property type="component" value="Unassembled WGS sequence"/>
</dbReference>
<evidence type="ECO:0000313" key="2">
    <source>
        <dbReference type="Proteomes" id="UP000778262"/>
    </source>
</evidence>
<dbReference type="AlphaFoldDB" id="A0A9Q4SZ78"/>
<sequence length="234" mass="26680">MSKREDIVDGKLSASLKYGLIYTEVLGWIDLGHAQGNDIRKLLAQFEAGEASGQKEYDVTYSQSMVDPTRTRKMGKFLKWTIKSGRTYNERLSIALAMMMALAKKFEGLQDSFIISLFTDSGFSGEDLVSDLLGFYRVVSIENPFDLLRPVSKEAALMRWDYYGKIGDWKNKGFTPWLFPDPERFRNAKPHKGYLPSFMRTIMPWNDFRSGIVKINTMNGNYMDKAKGGSLPYA</sequence>
<protein>
    <submittedName>
        <fullName evidence="1">Uncharacterized protein</fullName>
    </submittedName>
</protein>
<gene>
    <name evidence="1" type="ORF">EHJ13_06335</name>
</gene>
<name>A0A9Q4SZ78_9ENTR</name>
<organism evidence="1 2">
    <name type="scientific">Cronobacter dublinensis</name>
    <dbReference type="NCBI Taxonomy" id="413497"/>
    <lineage>
        <taxon>Bacteria</taxon>
        <taxon>Pseudomonadati</taxon>
        <taxon>Pseudomonadota</taxon>
        <taxon>Gammaproteobacteria</taxon>
        <taxon>Enterobacterales</taxon>
        <taxon>Enterobacteriaceae</taxon>
        <taxon>Cronobacter</taxon>
    </lineage>
</organism>
<reference evidence="1" key="1">
    <citation type="submission" date="2018-11" db="EMBL/GenBank/DDBJ databases">
        <title>Genomics analysis of Putative Virulence Factors on Adhesion and Cytotoxicity for Cronobacter spp.</title>
        <authorList>
            <person name="Cui J."/>
        </authorList>
    </citation>
    <scope>NUCLEOTIDE SEQUENCE</scope>
    <source>
        <strain evidence="1">SD69</strain>
    </source>
</reference>
<dbReference type="EMBL" id="RPBY01000002">
    <property type="protein sequence ID" value="NCH87066.1"/>
    <property type="molecule type" value="Genomic_DNA"/>
</dbReference>
<comment type="caution">
    <text evidence="1">The sequence shown here is derived from an EMBL/GenBank/DDBJ whole genome shotgun (WGS) entry which is preliminary data.</text>
</comment>
<proteinExistence type="predicted"/>